<feature type="compositionally biased region" description="Low complexity" evidence="1">
    <location>
        <begin position="1"/>
        <end position="10"/>
    </location>
</feature>
<proteinExistence type="predicted"/>
<organism evidence="2 3">
    <name type="scientific">Tilletia indica</name>
    <dbReference type="NCBI Taxonomy" id="43049"/>
    <lineage>
        <taxon>Eukaryota</taxon>
        <taxon>Fungi</taxon>
        <taxon>Dikarya</taxon>
        <taxon>Basidiomycota</taxon>
        <taxon>Ustilaginomycotina</taxon>
        <taxon>Exobasidiomycetes</taxon>
        <taxon>Tilletiales</taxon>
        <taxon>Tilletiaceae</taxon>
        <taxon>Tilletia</taxon>
    </lineage>
</organism>
<protein>
    <submittedName>
        <fullName evidence="2">Uncharacterized protein</fullName>
    </submittedName>
</protein>
<feature type="compositionally biased region" description="Polar residues" evidence="1">
    <location>
        <begin position="88"/>
        <end position="100"/>
    </location>
</feature>
<keyword evidence="3" id="KW-1185">Reference proteome</keyword>
<evidence type="ECO:0000313" key="2">
    <source>
        <dbReference type="EMBL" id="KAE8244104.1"/>
    </source>
</evidence>
<feature type="compositionally biased region" description="Low complexity" evidence="1">
    <location>
        <begin position="37"/>
        <end position="46"/>
    </location>
</feature>
<name>A0A177T738_9BASI</name>
<gene>
    <name evidence="2" type="ORF">A4X13_0g6817</name>
</gene>
<reference evidence="2" key="1">
    <citation type="submission" date="2016-04" db="EMBL/GenBank/DDBJ databases">
        <authorList>
            <person name="Nguyen H.D."/>
            <person name="Samba Siva P."/>
            <person name="Cullis J."/>
            <person name="Levesque C.A."/>
            <person name="Hambleton S."/>
        </authorList>
    </citation>
    <scope>NUCLEOTIDE SEQUENCE</scope>
    <source>
        <strain evidence="2">DAOMC 236416</strain>
    </source>
</reference>
<reference evidence="2" key="2">
    <citation type="journal article" date="2019" name="IMA Fungus">
        <title>Genome sequencing and comparison of five Tilletia species to identify candidate genes for the detection of regulated species infecting wheat.</title>
        <authorList>
            <person name="Nguyen H.D.T."/>
            <person name="Sultana T."/>
            <person name="Kesanakurti P."/>
            <person name="Hambleton S."/>
        </authorList>
    </citation>
    <scope>NUCLEOTIDE SEQUENCE</scope>
    <source>
        <strain evidence="2">DAOMC 236416</strain>
    </source>
</reference>
<accession>A0A177T738</accession>
<feature type="compositionally biased region" description="Basic and acidic residues" evidence="1">
    <location>
        <begin position="69"/>
        <end position="81"/>
    </location>
</feature>
<sequence length="287" mass="29739">MSSAAAAGGDAPPPAAGGGSGQKKKGAKRIEKGQFRAKGGVSATTAGAGGGARKRSTVAIQPQPPGSRQRQDDLRLEDAHTQPRRPLSKNNSVSGLAGSSENSDGIVVVVVAMSWPSTITKRGKQVLASHAGSRRTEAGGGAEEENQGEKQSGEPSSSSASSSSYSSTDLERPSGKVDSFCVRRPLIVNVPTGLWEGRGMERPGIQRTLFAFVTLVVFRRDRVGRYGLVGSTMGGPWSPCGFDVQGDSFDRRVAGGGQVPGLGCWTAFLSGRGSGSRISLYSFRSGL</sequence>
<dbReference type="AlphaFoldDB" id="A0A177T738"/>
<dbReference type="Proteomes" id="UP000077521">
    <property type="component" value="Unassembled WGS sequence"/>
</dbReference>
<feature type="compositionally biased region" description="Low complexity" evidence="1">
    <location>
        <begin position="156"/>
        <end position="167"/>
    </location>
</feature>
<comment type="caution">
    <text evidence="2">The sequence shown here is derived from an EMBL/GenBank/DDBJ whole genome shotgun (WGS) entry which is preliminary data.</text>
</comment>
<feature type="region of interest" description="Disordered" evidence="1">
    <location>
        <begin position="1"/>
        <end position="100"/>
    </location>
</feature>
<dbReference type="EMBL" id="LWDF02000709">
    <property type="protein sequence ID" value="KAE8244104.1"/>
    <property type="molecule type" value="Genomic_DNA"/>
</dbReference>
<evidence type="ECO:0000313" key="3">
    <source>
        <dbReference type="Proteomes" id="UP000077521"/>
    </source>
</evidence>
<evidence type="ECO:0000256" key="1">
    <source>
        <dbReference type="SAM" id="MobiDB-lite"/>
    </source>
</evidence>
<feature type="region of interest" description="Disordered" evidence="1">
    <location>
        <begin position="121"/>
        <end position="176"/>
    </location>
</feature>